<comment type="cofactor">
    <cofactor evidence="1">
        <name>Zn(2+)</name>
        <dbReference type="ChEBI" id="CHEBI:29105"/>
    </cofactor>
</comment>
<keyword evidence="4" id="KW-0479">Metal-binding</keyword>
<dbReference type="InterPro" id="IPR036398">
    <property type="entry name" value="CA_dom_sf"/>
</dbReference>
<feature type="region of interest" description="Disordered" evidence="8">
    <location>
        <begin position="238"/>
        <end position="266"/>
    </location>
</feature>
<dbReference type="Gene3D" id="3.10.200.10">
    <property type="entry name" value="Alpha carbonic anhydrase"/>
    <property type="match status" value="1"/>
</dbReference>
<evidence type="ECO:0000313" key="11">
    <source>
        <dbReference type="RefSeq" id="XP_006814117.1"/>
    </source>
</evidence>
<proteinExistence type="inferred from homology"/>
<dbReference type="SMART" id="SM01057">
    <property type="entry name" value="Carb_anhydrase"/>
    <property type="match status" value="1"/>
</dbReference>
<evidence type="ECO:0000256" key="8">
    <source>
        <dbReference type="SAM" id="MobiDB-lite"/>
    </source>
</evidence>
<sequence>MSQINWSYHGETGIDDWHNFFPAAKGKHQSPIGISSHQTKYDSTLPCLKYKYNAGATKSVTNNGHSFNVSVDSNESELCGGPLKYRYKMAGFHAHWGLTEATGSEHTVDGIPYAGEFHLVHWNSDLFNSMEEAMSQQNGIAVLGVFVRVGKEHSQIQSLLRNFQKIRFNGDSCAVEGGFDPSCLLPDNILDYWTYQGSLTTPPCYETVSWIVFKEPIELSSSQLEIFRTLHISAENQQLPGDNDHMVNNYRPTQELNGREVTSTFA</sequence>
<dbReference type="GeneID" id="102809159"/>
<evidence type="ECO:0000259" key="9">
    <source>
        <dbReference type="PROSITE" id="PS51144"/>
    </source>
</evidence>
<comment type="similarity">
    <text evidence="2">Belongs to the alpha-carbonic anhydrase family.</text>
</comment>
<reference evidence="11" key="1">
    <citation type="submission" date="2025-08" db="UniProtKB">
        <authorList>
            <consortium name="RefSeq"/>
        </authorList>
    </citation>
    <scope>IDENTIFICATION</scope>
    <source>
        <tissue evidence="11">Testes</tissue>
    </source>
</reference>
<keyword evidence="10" id="KW-1185">Reference proteome</keyword>
<evidence type="ECO:0000256" key="4">
    <source>
        <dbReference type="ARBA" id="ARBA00022723"/>
    </source>
</evidence>
<evidence type="ECO:0000256" key="6">
    <source>
        <dbReference type="ARBA" id="ARBA00023239"/>
    </source>
</evidence>
<feature type="domain" description="Alpha-carbonic anhydrase" evidence="9">
    <location>
        <begin position="4"/>
        <end position="265"/>
    </location>
</feature>
<name>A0ABM0M276_SACKO</name>
<dbReference type="PANTHER" id="PTHR18952:SF141">
    <property type="entry name" value="CARBONIC ANHYDRASE"/>
    <property type="match status" value="1"/>
</dbReference>
<dbReference type="Proteomes" id="UP000694865">
    <property type="component" value="Unplaced"/>
</dbReference>
<gene>
    <name evidence="11" type="primary">LOC102809159</name>
</gene>
<evidence type="ECO:0000256" key="3">
    <source>
        <dbReference type="ARBA" id="ARBA00012925"/>
    </source>
</evidence>
<organism evidence="10 11">
    <name type="scientific">Saccoglossus kowalevskii</name>
    <name type="common">Acorn worm</name>
    <dbReference type="NCBI Taxonomy" id="10224"/>
    <lineage>
        <taxon>Eukaryota</taxon>
        <taxon>Metazoa</taxon>
        <taxon>Hemichordata</taxon>
        <taxon>Enteropneusta</taxon>
        <taxon>Harrimaniidae</taxon>
        <taxon>Saccoglossus</taxon>
    </lineage>
</organism>
<evidence type="ECO:0000256" key="5">
    <source>
        <dbReference type="ARBA" id="ARBA00022833"/>
    </source>
</evidence>
<comment type="catalytic activity">
    <reaction evidence="7">
        <text>hydrogencarbonate + H(+) = CO2 + H2O</text>
        <dbReference type="Rhea" id="RHEA:10748"/>
        <dbReference type="ChEBI" id="CHEBI:15377"/>
        <dbReference type="ChEBI" id="CHEBI:15378"/>
        <dbReference type="ChEBI" id="CHEBI:16526"/>
        <dbReference type="ChEBI" id="CHEBI:17544"/>
        <dbReference type="EC" id="4.2.1.1"/>
    </reaction>
</comment>
<dbReference type="PANTHER" id="PTHR18952">
    <property type="entry name" value="CARBONIC ANHYDRASE"/>
    <property type="match status" value="1"/>
</dbReference>
<keyword evidence="5" id="KW-0862">Zinc</keyword>
<accession>A0ABM0M276</accession>
<keyword evidence="6" id="KW-0456">Lyase</keyword>
<dbReference type="InterPro" id="IPR023561">
    <property type="entry name" value="Carbonic_anhydrase_a-class"/>
</dbReference>
<evidence type="ECO:0000256" key="7">
    <source>
        <dbReference type="ARBA" id="ARBA00048348"/>
    </source>
</evidence>
<dbReference type="EC" id="4.2.1.1" evidence="3"/>
<evidence type="ECO:0000256" key="1">
    <source>
        <dbReference type="ARBA" id="ARBA00001947"/>
    </source>
</evidence>
<dbReference type="PROSITE" id="PS51144">
    <property type="entry name" value="ALPHA_CA_2"/>
    <property type="match status" value="1"/>
</dbReference>
<evidence type="ECO:0000313" key="10">
    <source>
        <dbReference type="Proteomes" id="UP000694865"/>
    </source>
</evidence>
<dbReference type="InterPro" id="IPR001148">
    <property type="entry name" value="CA_dom"/>
</dbReference>
<protein>
    <recommendedName>
        <fullName evidence="3">carbonic anhydrase</fullName>
        <ecNumber evidence="3">4.2.1.1</ecNumber>
    </recommendedName>
</protein>
<evidence type="ECO:0000256" key="2">
    <source>
        <dbReference type="ARBA" id="ARBA00010718"/>
    </source>
</evidence>
<dbReference type="Pfam" id="PF00194">
    <property type="entry name" value="Carb_anhydrase"/>
    <property type="match status" value="1"/>
</dbReference>
<dbReference type="SUPFAM" id="SSF51069">
    <property type="entry name" value="Carbonic anhydrase"/>
    <property type="match status" value="1"/>
</dbReference>
<dbReference type="RefSeq" id="XP_006814117.1">
    <property type="nucleotide sequence ID" value="XM_006814054.1"/>
</dbReference>
<feature type="compositionally biased region" description="Polar residues" evidence="8">
    <location>
        <begin position="250"/>
        <end position="266"/>
    </location>
</feature>